<evidence type="ECO:0000313" key="3">
    <source>
        <dbReference type="EMBL" id="KAJ4022322.1"/>
    </source>
</evidence>
<evidence type="ECO:0000256" key="2">
    <source>
        <dbReference type="SAM" id="SignalP"/>
    </source>
</evidence>
<feature type="compositionally biased region" description="Basic and acidic residues" evidence="1">
    <location>
        <begin position="62"/>
        <end position="75"/>
    </location>
</feature>
<keyword evidence="4" id="KW-1185">Reference proteome</keyword>
<name>A0A9W8UFB7_9HYPO</name>
<feature type="compositionally biased region" description="Polar residues" evidence="1">
    <location>
        <begin position="128"/>
        <end position="137"/>
    </location>
</feature>
<evidence type="ECO:0000256" key="1">
    <source>
        <dbReference type="SAM" id="MobiDB-lite"/>
    </source>
</evidence>
<evidence type="ECO:0000313" key="4">
    <source>
        <dbReference type="Proteomes" id="UP001152130"/>
    </source>
</evidence>
<sequence length="173" mass="19135">MVAINTFQALAVVAGALPFVVEAAPTPGIPNPNIRNVEAKPEATRSPIPDIILEPSIPQKGEGLERIRKTMKEIADEQNETAQASNRHDSSSLSPSVLSTYRGIPADDDDPKEPEQQPEKRDVADGITNESKTTTVNEPRYHRLEQTPDRPRVLHKLKTHKVVPQIKADEKQQ</sequence>
<proteinExistence type="predicted"/>
<dbReference type="OrthoDB" id="5093705at2759"/>
<dbReference type="Proteomes" id="UP001152130">
    <property type="component" value="Unassembled WGS sequence"/>
</dbReference>
<comment type="caution">
    <text evidence="3">The sequence shown here is derived from an EMBL/GenBank/DDBJ whole genome shotgun (WGS) entry which is preliminary data.</text>
</comment>
<dbReference type="AlphaFoldDB" id="A0A9W8UFB7"/>
<gene>
    <name evidence="3" type="ORF">NW766_001355</name>
</gene>
<reference evidence="3" key="1">
    <citation type="submission" date="2022-10" db="EMBL/GenBank/DDBJ databases">
        <title>Fusarium specimens isolated from Avocado Roots.</title>
        <authorList>
            <person name="Stajich J."/>
            <person name="Roper C."/>
            <person name="Heimlech-Rivalta G."/>
        </authorList>
    </citation>
    <scope>NUCLEOTIDE SEQUENCE</scope>
    <source>
        <strain evidence="3">CF00143</strain>
    </source>
</reference>
<keyword evidence="2" id="KW-0732">Signal</keyword>
<feature type="signal peptide" evidence="2">
    <location>
        <begin position="1"/>
        <end position="23"/>
    </location>
</feature>
<protein>
    <submittedName>
        <fullName evidence="3">Uncharacterized protein</fullName>
    </submittedName>
</protein>
<feature type="compositionally biased region" description="Basic and acidic residues" evidence="1">
    <location>
        <begin position="113"/>
        <end position="124"/>
    </location>
</feature>
<feature type="compositionally biased region" description="Basic and acidic residues" evidence="1">
    <location>
        <begin position="139"/>
        <end position="152"/>
    </location>
</feature>
<dbReference type="EMBL" id="JAPDHF010000002">
    <property type="protein sequence ID" value="KAJ4022322.1"/>
    <property type="molecule type" value="Genomic_DNA"/>
</dbReference>
<accession>A0A9W8UFB7</accession>
<organism evidence="3 4">
    <name type="scientific">Fusarium irregulare</name>
    <dbReference type="NCBI Taxonomy" id="2494466"/>
    <lineage>
        <taxon>Eukaryota</taxon>
        <taxon>Fungi</taxon>
        <taxon>Dikarya</taxon>
        <taxon>Ascomycota</taxon>
        <taxon>Pezizomycotina</taxon>
        <taxon>Sordariomycetes</taxon>
        <taxon>Hypocreomycetidae</taxon>
        <taxon>Hypocreales</taxon>
        <taxon>Nectriaceae</taxon>
        <taxon>Fusarium</taxon>
        <taxon>Fusarium incarnatum-equiseti species complex</taxon>
    </lineage>
</organism>
<feature type="region of interest" description="Disordered" evidence="1">
    <location>
        <begin position="28"/>
        <end position="173"/>
    </location>
</feature>
<feature type="chain" id="PRO_5040761888" evidence="2">
    <location>
        <begin position="24"/>
        <end position="173"/>
    </location>
</feature>